<keyword evidence="1" id="KW-0812">Transmembrane</keyword>
<keyword evidence="5" id="KW-1185">Reference proteome</keyword>
<dbReference type="InterPro" id="IPR023997">
    <property type="entry name" value="TonB-dep_OMP_SusC/RagA_CS"/>
</dbReference>
<dbReference type="SUPFAM" id="SSF56935">
    <property type="entry name" value="Porins"/>
    <property type="match status" value="1"/>
</dbReference>
<evidence type="ECO:0000256" key="2">
    <source>
        <dbReference type="SAM" id="SignalP"/>
    </source>
</evidence>
<dbReference type="NCBIfam" id="TIGR04057">
    <property type="entry name" value="SusC_RagA_signa"/>
    <property type="match status" value="1"/>
</dbReference>
<dbReference type="EMBL" id="JAGUCN010000002">
    <property type="protein sequence ID" value="MBS2210295.1"/>
    <property type="molecule type" value="Genomic_DNA"/>
</dbReference>
<keyword evidence="2" id="KW-0732">Signal</keyword>
<keyword evidence="1" id="KW-0998">Cell outer membrane</keyword>
<keyword evidence="4" id="KW-0675">Receptor</keyword>
<dbReference type="RefSeq" id="WP_212225158.1">
    <property type="nucleotide sequence ID" value="NZ_JAGUCN010000002.1"/>
</dbReference>
<dbReference type="InterPro" id="IPR012910">
    <property type="entry name" value="Plug_dom"/>
</dbReference>
<protein>
    <submittedName>
        <fullName evidence="4">TonB-dependent receptor</fullName>
    </submittedName>
</protein>
<evidence type="ECO:0000313" key="4">
    <source>
        <dbReference type="EMBL" id="MBS2210295.1"/>
    </source>
</evidence>
<gene>
    <name evidence="4" type="ORF">KEM09_02730</name>
</gene>
<sequence>MTRRLFLLMFVCLQFFIADAQNIRIQGKVLDENGEPLIGATVMLKNASDLSTAGTITDINGSFNLNLPADGTLVVTFIGYRKQEIPINGQTSFTINMQADVSELDDIVVVGFGVQKKETVVGSITQAKGEELLKTGGVTSVSEALTGLLPGVVTLQNSSQPGDASTDILIRGKSSWNGNAPLVLVDGIERPYDQVDPNEIQSLSVLKDASATAVFGVRGANGVILITTKRGTESKPKISFNANVTAKQMTSDYTIPTHAQSMQMYNEALINGNSYTGMYSEQEIAMWQNQVDPYFYPEIDWEKELLKDLGWSQTANLNVSGGNKFMKYFTSVGYTHEGDIFKTEKQAEYDPRFNFNKYNFRSNFDFSVTNTTKLSVNLGGIISKQTRPGGVGASANDYSKNEFFRRIYSTPNYLYPLYYENGQFGEDPSFQNAKNMYIRLNKEGSNTINQANVFVDFKLDQKLDFITKGLSFKGSVSYTNKAQSSRKINKTIDRYFYASREDYENNVFLRWPTMDTYEEPISYANEEMGTYNRQLYYDASLNYNRDFGKHSVSALLLTLREETKSKVQFPDRYMSHVARATYAYNSRYLLEFNGSISGINWFHPDYNTEDFYSGAIGWIISEENFIKDNLPFIDKMKVRYSWGESGSYDGFRSLKFNWDIQPETFNVKGNRILYFGDPVNPVNQFYVTSGASNKFAFWEIAIKQNIGVELDMFRKLSMTFDFYKEQREGILSEQLMPTWAGIDGKIISNLGESKTQGFELEATWRNKTSFGLNYWITGIFAYTENRVVKRGDPDGMPEYQKYAGKPIGTVNALLSDGFYGSWDDLYNRPQSEWSGNRIPGDLAYLDYNADGVINDRDRVPMKYQSTPNLTSSLQLGIEYKGFHLTAMLTATNGMYRNMPGTMLWEFQNGNTMTFNHSLNRWTPETAETATHPALHLQGDNKHNMQTSQFTYRDASYIRLRNAEFGYTLPKKTAQKLLGMTKCELYLSGNNLLTFTDFDNRIDPEQGTTNLYPIVRRFNAGVRIGF</sequence>
<dbReference type="Gene3D" id="2.170.130.10">
    <property type="entry name" value="TonB-dependent receptor, plug domain"/>
    <property type="match status" value="1"/>
</dbReference>
<feature type="domain" description="TonB-dependent receptor plug" evidence="3">
    <location>
        <begin position="117"/>
        <end position="223"/>
    </location>
</feature>
<dbReference type="InterPro" id="IPR008969">
    <property type="entry name" value="CarboxyPept-like_regulatory"/>
</dbReference>
<keyword evidence="1" id="KW-0472">Membrane</keyword>
<reference evidence="4 5" key="1">
    <citation type="journal article" date="2014" name="Int. J. Syst. Evol. Microbiol.">
        <title>Carboxylicivirga gen. nov. in the family Marinilabiliaceae with two novel species, Carboxylicivirga mesophila sp. nov. and Carboxylicivirga taeanensis sp. nov., and reclassification of Cytophaga fermentans as Saccharicrinis fermentans gen. nov., comb. nov.</title>
        <authorList>
            <person name="Yang S.H."/>
            <person name="Seo H.S."/>
            <person name="Woo J.H."/>
            <person name="Oh H.M."/>
            <person name="Jang H."/>
            <person name="Lee J.H."/>
            <person name="Kim S.J."/>
            <person name="Kwon K.K."/>
        </authorList>
    </citation>
    <scope>NUCLEOTIDE SEQUENCE [LARGE SCALE GENOMIC DNA]</scope>
    <source>
        <strain evidence="4 5">JCM 18290</strain>
    </source>
</reference>
<dbReference type="NCBIfam" id="TIGR04056">
    <property type="entry name" value="OMP_RagA_SusC"/>
    <property type="match status" value="1"/>
</dbReference>
<dbReference type="PROSITE" id="PS52016">
    <property type="entry name" value="TONB_DEPENDENT_REC_3"/>
    <property type="match status" value="1"/>
</dbReference>
<dbReference type="Gene3D" id="2.60.40.1120">
    <property type="entry name" value="Carboxypeptidase-like, regulatory domain"/>
    <property type="match status" value="1"/>
</dbReference>
<dbReference type="Pfam" id="PF07715">
    <property type="entry name" value="Plug"/>
    <property type="match status" value="1"/>
</dbReference>
<keyword evidence="1" id="KW-0813">Transport</keyword>
<comment type="caution">
    <text evidence="4">The sequence shown here is derived from an EMBL/GenBank/DDBJ whole genome shotgun (WGS) entry which is preliminary data.</text>
</comment>
<feature type="signal peptide" evidence="2">
    <location>
        <begin position="1"/>
        <end position="20"/>
    </location>
</feature>
<dbReference type="SUPFAM" id="SSF49464">
    <property type="entry name" value="Carboxypeptidase regulatory domain-like"/>
    <property type="match status" value="1"/>
</dbReference>
<dbReference type="InterPro" id="IPR023996">
    <property type="entry name" value="TonB-dep_OMP_SusC/RagA"/>
</dbReference>
<evidence type="ECO:0000256" key="1">
    <source>
        <dbReference type="PROSITE-ProRule" id="PRU01360"/>
    </source>
</evidence>
<dbReference type="Proteomes" id="UP000721861">
    <property type="component" value="Unassembled WGS sequence"/>
</dbReference>
<evidence type="ECO:0000259" key="3">
    <source>
        <dbReference type="Pfam" id="PF07715"/>
    </source>
</evidence>
<dbReference type="InterPro" id="IPR037066">
    <property type="entry name" value="Plug_dom_sf"/>
</dbReference>
<proteinExistence type="inferred from homology"/>
<dbReference type="Pfam" id="PF13715">
    <property type="entry name" value="CarbopepD_reg_2"/>
    <property type="match status" value="1"/>
</dbReference>
<comment type="subcellular location">
    <subcellularLocation>
        <location evidence="1">Cell outer membrane</location>
        <topology evidence="1">Multi-pass membrane protein</topology>
    </subcellularLocation>
</comment>
<accession>A0ABS5K5P8</accession>
<dbReference type="InterPro" id="IPR039426">
    <property type="entry name" value="TonB-dep_rcpt-like"/>
</dbReference>
<evidence type="ECO:0000313" key="5">
    <source>
        <dbReference type="Proteomes" id="UP000721861"/>
    </source>
</evidence>
<feature type="chain" id="PRO_5047053868" evidence="2">
    <location>
        <begin position="21"/>
        <end position="1025"/>
    </location>
</feature>
<organism evidence="4 5">
    <name type="scientific">Carboxylicivirga mesophila</name>
    <dbReference type="NCBI Taxonomy" id="1166478"/>
    <lineage>
        <taxon>Bacteria</taxon>
        <taxon>Pseudomonadati</taxon>
        <taxon>Bacteroidota</taxon>
        <taxon>Bacteroidia</taxon>
        <taxon>Marinilabiliales</taxon>
        <taxon>Marinilabiliaceae</taxon>
        <taxon>Carboxylicivirga</taxon>
    </lineage>
</organism>
<keyword evidence="1" id="KW-1134">Transmembrane beta strand</keyword>
<name>A0ABS5K5P8_9BACT</name>
<comment type="similarity">
    <text evidence="1">Belongs to the TonB-dependent receptor family.</text>
</comment>